<dbReference type="NCBIfam" id="TIGR03399">
    <property type="entry name" value="RNA_3prim_cycl"/>
    <property type="match status" value="1"/>
</dbReference>
<organism evidence="9 10">
    <name type="scientific">Lysobacter capsici AZ78</name>
    <dbReference type="NCBI Taxonomy" id="1444315"/>
    <lineage>
        <taxon>Bacteria</taxon>
        <taxon>Pseudomonadati</taxon>
        <taxon>Pseudomonadota</taxon>
        <taxon>Gammaproteobacteria</taxon>
        <taxon>Lysobacterales</taxon>
        <taxon>Lysobacteraceae</taxon>
        <taxon>Lysobacter</taxon>
    </lineage>
</organism>
<keyword evidence="3 5" id="KW-0547">Nucleotide-binding</keyword>
<evidence type="ECO:0000259" key="7">
    <source>
        <dbReference type="Pfam" id="PF01137"/>
    </source>
</evidence>
<dbReference type="InterPro" id="IPR036553">
    <property type="entry name" value="RPTC_insert"/>
</dbReference>
<evidence type="ECO:0000256" key="3">
    <source>
        <dbReference type="ARBA" id="ARBA00022741"/>
    </source>
</evidence>
<dbReference type="InterPro" id="IPR000228">
    <property type="entry name" value="RNA3'_term_phos_cyc"/>
</dbReference>
<dbReference type="SUPFAM" id="SSF55205">
    <property type="entry name" value="EPT/RTPC-like"/>
    <property type="match status" value="2"/>
</dbReference>
<name>A0A120AHP5_9GAMM</name>
<dbReference type="PANTHER" id="PTHR11096">
    <property type="entry name" value="RNA 3' TERMINAL PHOSPHATE CYCLASE"/>
    <property type="match status" value="1"/>
</dbReference>
<reference evidence="9 10" key="1">
    <citation type="journal article" date="2014" name="Genome Announc.">
        <title>Draft Genome Sequence of Lysobacter capsici AZ78, a Bacterium Antagonistic to Plant-Pathogenic Oomycetes.</title>
        <authorList>
            <person name="Puopolo G."/>
            <person name="Sonego P."/>
            <person name="Engelen K."/>
            <person name="Pertot I."/>
        </authorList>
    </citation>
    <scope>NUCLEOTIDE SEQUENCE [LARGE SCALE GENOMIC DNA]</scope>
    <source>
        <strain evidence="9 10">AZ78</strain>
    </source>
</reference>
<keyword evidence="5" id="KW-0067">ATP-binding</keyword>
<keyword evidence="2 5" id="KW-0436">Ligase</keyword>
<evidence type="ECO:0000313" key="10">
    <source>
        <dbReference type="Proteomes" id="UP000023435"/>
    </source>
</evidence>
<gene>
    <name evidence="5" type="primary">rtcA</name>
    <name evidence="9" type="ORF">AZ78_4041</name>
</gene>
<dbReference type="HAMAP" id="MF_00200">
    <property type="entry name" value="RTC"/>
    <property type="match status" value="1"/>
</dbReference>
<dbReference type="InterPro" id="IPR020719">
    <property type="entry name" value="RNA3'_term_phos_cycl-like_CS"/>
</dbReference>
<dbReference type="GO" id="GO:0005737">
    <property type="term" value="C:cytoplasm"/>
    <property type="evidence" value="ECO:0007669"/>
    <property type="project" value="UniProtKB-SubCell"/>
</dbReference>
<feature type="domain" description="RNA 3'-terminal phosphate cyclase insert" evidence="8">
    <location>
        <begin position="187"/>
        <end position="274"/>
    </location>
</feature>
<dbReference type="NCBIfam" id="NF003246">
    <property type="entry name" value="PRK04204.1-2"/>
    <property type="match status" value="1"/>
</dbReference>
<comment type="function">
    <text evidence="5">Catalyzes the conversion of 3'-phosphate to a 2',3'-cyclic phosphodiester at the end of RNA. The mechanism of action of the enzyme occurs in 3 steps: (A) adenylation of the enzyme by ATP; (B) transfer of adenylate to an RNA-N3'P to produce RNA-N3'PP5'A; (C) and attack of the adjacent 2'-hydroxyl on the 3'-phosphorus in the diester linkage to produce the cyclic end product. The biological role of this enzyme is unknown but it is likely to function in some aspects of cellular RNA processing.</text>
</comment>
<dbReference type="EMBL" id="JAJA02000001">
    <property type="protein sequence ID" value="KWS06485.1"/>
    <property type="molecule type" value="Genomic_DNA"/>
</dbReference>
<comment type="catalytic activity">
    <reaction evidence="4 5">
        <text>a 3'-end 3'-phospho-ribonucleotide-RNA + ATP = a 3'-end 2',3'-cyclophospho-ribonucleotide-RNA + AMP + diphosphate</text>
        <dbReference type="Rhea" id="RHEA:23976"/>
        <dbReference type="Rhea" id="RHEA-COMP:10463"/>
        <dbReference type="Rhea" id="RHEA-COMP:10464"/>
        <dbReference type="ChEBI" id="CHEBI:30616"/>
        <dbReference type="ChEBI" id="CHEBI:33019"/>
        <dbReference type="ChEBI" id="CHEBI:83062"/>
        <dbReference type="ChEBI" id="CHEBI:83064"/>
        <dbReference type="ChEBI" id="CHEBI:456215"/>
        <dbReference type="EC" id="6.5.1.4"/>
    </reaction>
</comment>
<dbReference type="Pfam" id="PF05189">
    <property type="entry name" value="RTC_insert"/>
    <property type="match status" value="1"/>
</dbReference>
<evidence type="ECO:0000256" key="6">
    <source>
        <dbReference type="NCBIfam" id="TIGR03399"/>
    </source>
</evidence>
<dbReference type="RefSeq" id="WP_036107063.1">
    <property type="nucleotide sequence ID" value="NZ_JAJA02000001.1"/>
</dbReference>
<protein>
    <recommendedName>
        <fullName evidence="5 6">RNA 3'-terminal phosphate cyclase</fullName>
        <shortName evidence="5">RNA cyclase</shortName>
        <shortName evidence="5">RNA-3'-phosphate cyclase</shortName>
        <ecNumber evidence="5 6">6.5.1.4</ecNumber>
    </recommendedName>
</protein>
<sequence>MELIEISGIEGGGQLLRTALSLSLCTGTAFEMQHIRAKRSRPGLMRQHLTAVGAAAQIGCAHVDGAQLGATTLRFIPGAVNPGRYRFSIGTAGSATLVMQTVLPALWSCDGPSEVTIEGGTHNPLAPCADFIAEAYLPALRRMGVETEFALLRHGFFPAGGGALQLRVAPNAQLRTHAFDQRDPAPRLDATALLSALHDQIGQRELQVVAERLGLAPEHQHLRRAALAQSPGNVLMLRVQGERQHTELFSALGERGLSAEQVAIGLVKQVSAYLASSAAVGEHLSDQLLLPMALAGGGEFTTAFISDHLSSNARLIEKFLPVEIDWVQVDRQCWRVTVRS</sequence>
<comment type="caution">
    <text evidence="9">The sequence shown here is derived from an EMBL/GenBank/DDBJ whole genome shotgun (WGS) entry which is preliminary data.</text>
</comment>
<evidence type="ECO:0000259" key="8">
    <source>
        <dbReference type="Pfam" id="PF05189"/>
    </source>
</evidence>
<dbReference type="Pfam" id="PF01137">
    <property type="entry name" value="RTC"/>
    <property type="match status" value="1"/>
</dbReference>
<accession>A0A120AHP5</accession>
<dbReference type="GO" id="GO:0006396">
    <property type="term" value="P:RNA processing"/>
    <property type="evidence" value="ECO:0007669"/>
    <property type="project" value="UniProtKB-UniRule"/>
</dbReference>
<proteinExistence type="inferred from homology"/>
<dbReference type="PANTHER" id="PTHR11096:SF0">
    <property type="entry name" value="RNA 3'-TERMINAL PHOSPHATE CYCLASE"/>
    <property type="match status" value="1"/>
</dbReference>
<dbReference type="InterPro" id="IPR013792">
    <property type="entry name" value="RNA3'P_cycl/enolpyr_Trfase_a/b"/>
</dbReference>
<dbReference type="GO" id="GO:0005524">
    <property type="term" value="F:ATP binding"/>
    <property type="evidence" value="ECO:0007669"/>
    <property type="project" value="UniProtKB-KW"/>
</dbReference>
<feature type="binding site" evidence="5">
    <location>
        <begin position="283"/>
        <end position="287"/>
    </location>
    <ligand>
        <name>ATP</name>
        <dbReference type="ChEBI" id="CHEBI:30616"/>
    </ligand>
</feature>
<dbReference type="Gene3D" id="3.65.10.20">
    <property type="entry name" value="RNA 3'-terminal phosphate cyclase domain"/>
    <property type="match status" value="1"/>
</dbReference>
<comment type="similarity">
    <text evidence="1 5">Belongs to the RNA 3'-terminal cyclase family. Type 1 subfamily.</text>
</comment>
<feature type="active site" description="Tele-AMP-histidine intermediate" evidence="5">
    <location>
        <position position="308"/>
    </location>
</feature>
<dbReference type="GO" id="GO:0003963">
    <property type="term" value="F:RNA-3'-phosphate cyclase activity"/>
    <property type="evidence" value="ECO:0007669"/>
    <property type="project" value="UniProtKB-UniRule"/>
</dbReference>
<dbReference type="PROSITE" id="PS01287">
    <property type="entry name" value="RTC"/>
    <property type="match status" value="1"/>
</dbReference>
<evidence type="ECO:0000313" key="9">
    <source>
        <dbReference type="EMBL" id="KWS06485.1"/>
    </source>
</evidence>
<dbReference type="InterPro" id="IPR037136">
    <property type="entry name" value="RNA3'_phos_cyclase_dom_sf"/>
</dbReference>
<dbReference type="InterPro" id="IPR017770">
    <property type="entry name" value="RNA3'_term_phos_cyc_type_1"/>
</dbReference>
<dbReference type="AlphaFoldDB" id="A0A120AHP5"/>
<dbReference type="Proteomes" id="UP000023435">
    <property type="component" value="Unassembled WGS sequence"/>
</dbReference>
<keyword evidence="5" id="KW-0963">Cytoplasm</keyword>
<dbReference type="EC" id="6.5.1.4" evidence="5 6"/>
<evidence type="ECO:0000256" key="2">
    <source>
        <dbReference type="ARBA" id="ARBA00022598"/>
    </source>
</evidence>
<keyword evidence="10" id="KW-1185">Reference proteome</keyword>
<evidence type="ECO:0000256" key="5">
    <source>
        <dbReference type="HAMAP-Rule" id="MF_00200"/>
    </source>
</evidence>
<evidence type="ECO:0000256" key="1">
    <source>
        <dbReference type="ARBA" id="ARBA00009206"/>
    </source>
</evidence>
<feature type="binding site" evidence="5">
    <location>
        <position position="100"/>
    </location>
    <ligand>
        <name>ATP</name>
        <dbReference type="ChEBI" id="CHEBI:30616"/>
    </ligand>
</feature>
<comment type="subcellular location">
    <subcellularLocation>
        <location evidence="5">Cytoplasm</location>
    </subcellularLocation>
</comment>
<dbReference type="InterPro" id="IPR023797">
    <property type="entry name" value="RNA3'_phos_cyclase_dom"/>
</dbReference>
<dbReference type="Gene3D" id="3.30.360.20">
    <property type="entry name" value="RNA 3'-terminal phosphate cyclase, insert domain"/>
    <property type="match status" value="1"/>
</dbReference>
<dbReference type="SUPFAM" id="SSF52913">
    <property type="entry name" value="RNA 3'-terminal phosphate cyclase, RPTC, insert domain"/>
    <property type="match status" value="1"/>
</dbReference>
<dbReference type="PIRSF" id="PIRSF005378">
    <property type="entry name" value="RNA3'_term_phos_cycl_euk"/>
    <property type="match status" value="1"/>
</dbReference>
<feature type="domain" description="RNA 3'-terminal phosphate cyclase" evidence="7">
    <location>
        <begin position="10"/>
        <end position="324"/>
    </location>
</feature>
<dbReference type="InterPro" id="IPR013791">
    <property type="entry name" value="RNA3'-term_phos_cycl_insert"/>
</dbReference>
<dbReference type="OrthoDB" id="9789235at2"/>
<evidence type="ECO:0000256" key="4">
    <source>
        <dbReference type="ARBA" id="ARBA00024481"/>
    </source>
</evidence>